<name>A0AAC9VSL7_9MYCO</name>
<dbReference type="Pfam" id="PF00823">
    <property type="entry name" value="PPE"/>
    <property type="match status" value="1"/>
</dbReference>
<dbReference type="PANTHER" id="PTHR46766">
    <property type="entry name" value="GLUTAMINE-RICH PROTEIN 2"/>
    <property type="match status" value="1"/>
</dbReference>
<dbReference type="PANTHER" id="PTHR46766:SF1">
    <property type="entry name" value="GLUTAMINE-RICH PROTEIN 2"/>
    <property type="match status" value="1"/>
</dbReference>
<organism evidence="4 5">
    <name type="scientific">Mycobacterium marseillense</name>
    <dbReference type="NCBI Taxonomy" id="701042"/>
    <lineage>
        <taxon>Bacteria</taxon>
        <taxon>Bacillati</taxon>
        <taxon>Actinomycetota</taxon>
        <taxon>Actinomycetes</taxon>
        <taxon>Mycobacteriales</taxon>
        <taxon>Mycobacteriaceae</taxon>
        <taxon>Mycobacterium</taxon>
        <taxon>Mycobacterium avium complex (MAC)</taxon>
    </lineage>
</organism>
<gene>
    <name evidence="4" type="ORF">CKJ54_18355</name>
</gene>
<sequence length="364" mass="36210">MDFGFFPPEVNSGRMYAGPGSGSLLAAAGIWDALSAELSITAAVYESVLSGLTGLYWYGPASQAMAAGAGPYVGWLYATAERAQHTAMQARAAAAAYELAHAMTVPPPAVAANRTQLATLVATNFFGQNTAAIAATEAQYADYWAQDASAMYSYSASSAAAVQFSPFSAPRQVTNPDGVTAQTAAVTQADTSATGSNAGSQAASAAPGAAGMPLDFRILDTILGTQVAFRSLFTAEGFNAGIIQADKNLGILPNLAAVPAALPKALALSGTASGLGNVNAVLARAGRIGSMSVPAGWAAAAGDPVTAPPAGGLPGLPAAEALARTGPAGAGIPGIPGGTVRRAALVVPRYGVRITVMTRPPAAG</sequence>
<dbReference type="KEGG" id="mmal:CKJ54_18355"/>
<dbReference type="InterPro" id="IPR038332">
    <property type="entry name" value="PPE_sf"/>
</dbReference>
<accession>A0AAC9VSL7</accession>
<dbReference type="Pfam" id="PF12484">
    <property type="entry name" value="PPE-SVP"/>
    <property type="match status" value="1"/>
</dbReference>
<feature type="domain" description="PPE family C-terminal" evidence="3">
    <location>
        <begin position="280"/>
        <end position="360"/>
    </location>
</feature>
<comment type="similarity">
    <text evidence="1">Belongs to the mycobacterial PPE family.</text>
</comment>
<dbReference type="GO" id="GO:0052572">
    <property type="term" value="P:response to host immune response"/>
    <property type="evidence" value="ECO:0007669"/>
    <property type="project" value="TreeGrafter"/>
</dbReference>
<dbReference type="RefSeq" id="WP_095577618.1">
    <property type="nucleotide sequence ID" value="NZ_CP023147.1"/>
</dbReference>
<evidence type="ECO:0000259" key="2">
    <source>
        <dbReference type="Pfam" id="PF00823"/>
    </source>
</evidence>
<proteinExistence type="inferred from homology"/>
<dbReference type="EMBL" id="CP023147">
    <property type="protein sequence ID" value="ASW91606.1"/>
    <property type="molecule type" value="Genomic_DNA"/>
</dbReference>
<dbReference type="AlphaFoldDB" id="A0AAC9VSL7"/>
<reference evidence="4 5" key="1">
    <citation type="submission" date="2017-08" db="EMBL/GenBank/DDBJ databases">
        <title>Phylogentic analysis of Mycobacterium avium complex whole genomes.</title>
        <authorList>
            <person name="Caverly L.J."/>
            <person name="Spilker T."/>
            <person name="LiPuma J."/>
        </authorList>
    </citation>
    <scope>NUCLEOTIDE SEQUENCE [LARGE SCALE GENOMIC DNA]</scope>
    <source>
        <strain evidence="4 5">FLAC0026</strain>
    </source>
</reference>
<evidence type="ECO:0000313" key="4">
    <source>
        <dbReference type="EMBL" id="ASW91606.1"/>
    </source>
</evidence>
<dbReference type="Proteomes" id="UP000216246">
    <property type="component" value="Chromosome"/>
</dbReference>
<protein>
    <submittedName>
        <fullName evidence="4">PPE family protein</fullName>
    </submittedName>
</protein>
<evidence type="ECO:0000256" key="1">
    <source>
        <dbReference type="ARBA" id="ARBA00010652"/>
    </source>
</evidence>
<evidence type="ECO:0000259" key="3">
    <source>
        <dbReference type="Pfam" id="PF12484"/>
    </source>
</evidence>
<feature type="domain" description="PPE" evidence="2">
    <location>
        <begin position="2"/>
        <end position="163"/>
    </location>
</feature>
<dbReference type="FunFam" id="1.20.1260.20:FF:000001">
    <property type="entry name" value="PPE family protein PPE41"/>
    <property type="match status" value="1"/>
</dbReference>
<dbReference type="SUPFAM" id="SSF140459">
    <property type="entry name" value="PE/PPE dimer-like"/>
    <property type="match status" value="1"/>
</dbReference>
<dbReference type="InterPro" id="IPR000030">
    <property type="entry name" value="PPE_dom"/>
</dbReference>
<dbReference type="Gene3D" id="1.20.1260.20">
    <property type="entry name" value="PPE superfamily"/>
    <property type="match status" value="1"/>
</dbReference>
<evidence type="ECO:0000313" key="5">
    <source>
        <dbReference type="Proteomes" id="UP000216246"/>
    </source>
</evidence>
<dbReference type="InterPro" id="IPR022171">
    <property type="entry name" value="PPE_C"/>
</dbReference>